<protein>
    <recommendedName>
        <fullName evidence="2">Pherophorin domain-containing protein</fullName>
    </recommendedName>
</protein>
<accession>A0A8J4LR86</accession>
<dbReference type="Pfam" id="PF12499">
    <property type="entry name" value="DUF3707"/>
    <property type="match status" value="1"/>
</dbReference>
<evidence type="ECO:0000259" key="2">
    <source>
        <dbReference type="Pfam" id="PF12499"/>
    </source>
</evidence>
<feature type="compositionally biased region" description="Pro residues" evidence="1">
    <location>
        <begin position="606"/>
        <end position="712"/>
    </location>
</feature>
<gene>
    <name evidence="3" type="ORF">Vretimale_11140</name>
</gene>
<dbReference type="PANTHER" id="PTHR24216">
    <property type="entry name" value="PAXILLIN-RELATED"/>
    <property type="match status" value="1"/>
</dbReference>
<feature type="compositionally biased region" description="Low complexity" evidence="1">
    <location>
        <begin position="577"/>
        <end position="589"/>
    </location>
</feature>
<dbReference type="InterPro" id="IPR024616">
    <property type="entry name" value="Pherophorin"/>
</dbReference>
<dbReference type="AlphaFoldDB" id="A0A8J4LR86"/>
<organism evidence="3 4">
    <name type="scientific">Volvox reticuliferus</name>
    <dbReference type="NCBI Taxonomy" id="1737510"/>
    <lineage>
        <taxon>Eukaryota</taxon>
        <taxon>Viridiplantae</taxon>
        <taxon>Chlorophyta</taxon>
        <taxon>core chlorophytes</taxon>
        <taxon>Chlorophyceae</taxon>
        <taxon>CS clade</taxon>
        <taxon>Chlamydomonadales</taxon>
        <taxon>Volvocaceae</taxon>
        <taxon>Volvox</taxon>
    </lineage>
</organism>
<dbReference type="PANTHER" id="PTHR24216:SF65">
    <property type="entry name" value="PAXILLIN-LIKE PROTEIN 1"/>
    <property type="match status" value="1"/>
</dbReference>
<dbReference type="EMBL" id="BNCQ01000022">
    <property type="protein sequence ID" value="GIM06884.1"/>
    <property type="molecule type" value="Genomic_DNA"/>
</dbReference>
<dbReference type="PRINTS" id="PR01217">
    <property type="entry name" value="PRICHEXTENSN"/>
</dbReference>
<feature type="compositionally biased region" description="Pro residues" evidence="1">
    <location>
        <begin position="476"/>
        <end position="537"/>
    </location>
</feature>
<feature type="domain" description="Pherophorin" evidence="2">
    <location>
        <begin position="720"/>
        <end position="874"/>
    </location>
</feature>
<evidence type="ECO:0000313" key="3">
    <source>
        <dbReference type="EMBL" id="GIM06884.1"/>
    </source>
</evidence>
<evidence type="ECO:0000256" key="1">
    <source>
        <dbReference type="SAM" id="MobiDB-lite"/>
    </source>
</evidence>
<name>A0A8J4LR86_9CHLO</name>
<feature type="compositionally biased region" description="Pro residues" evidence="1">
    <location>
        <begin position="551"/>
        <end position="561"/>
    </location>
</feature>
<evidence type="ECO:0000313" key="4">
    <source>
        <dbReference type="Proteomes" id="UP000722791"/>
    </source>
</evidence>
<dbReference type="Proteomes" id="UP000722791">
    <property type="component" value="Unassembled WGS sequence"/>
</dbReference>
<feature type="region of interest" description="Disordered" evidence="1">
    <location>
        <begin position="476"/>
        <end position="716"/>
    </location>
</feature>
<sequence length="880" mass="92462">MSAADLKIMGLLPIRTRVWPQCLLLQQLYLRLWRDTPNSRAFVLLLVLVMLTEHSLPVTFAVPLPSPPPSSAASCGDNIQLYSKGVPVNDIWLAFYDAKTGSVMDNSSALLMEVGKLPFPITVGTTVNGTANAVIRQGAFGFAVPSVGVLSEADFKARYNGAAGCTEPDFLLPIPAPIPLNTVAATELNYGGLLQSILSTSEPCKPLPLYGFARFSDAGQPIWDPHYAWLANKWVSANDASNPICRDSPTSWGYVELEIYTCPCQPPPPPVPLPSPPPSSAASCGDNIQLYSKGVPVNDIWLAFYDAKTGSVMDNSSALLMEVGKLPFPITVGTTVNGTANAVIRQGAFGFAVPSVGVLSEADFKARYNGAAGCTEPDFLLPIPAPIPLNTVAATELNYGGLLQSILSTSEPCKPLPLYGFARFSDAGQPIWDPHYAWLANKWVSANDASNPICRDSPTSWGYVELEIYTCPCQPPPPASPPPPPSPPRPPSPPPPPSPRPPSPRPPSPSPPSPPPPSPPPPRPPLPPPPPPPPPPRVVLQSPPAAAGTPSPLPSQVPAAPPSSSGSSSPPPPPVTTPSSSAPSASPVPVSSPPSPITAPTAQQTPPSPGPPPPPSASPPKSPSPPLPPSPPPPFPPPSPSPNPPPPSPIPPSPTPRPPSRPPSPIPPSPRPPPSPSPPRPLPPPPPSKPTRAPKPPKAPKAPRLSPPPPPENNILVERFPFSACDTRDVSLTPYRMTSTSGPLNSTSSSSSYCFLLKATSEADKTSACAKMVINKIEFIVNRACVEEVPKAVRSATINNVPVYPFYGLKTWRGETYGTMAVSHLADTFPVTPAGGLYMCLEIHRASACNAPVRLCYGSSCVFSLYNDDLTCCPASQVPV</sequence>
<reference evidence="3" key="1">
    <citation type="journal article" date="2021" name="Proc. Natl. Acad. Sci. U.S.A.">
        <title>Three genomes in the algal genus Volvox reveal the fate of a haploid sex-determining region after a transition to homothallism.</title>
        <authorList>
            <person name="Yamamoto K."/>
            <person name="Hamaji T."/>
            <person name="Kawai-Toyooka H."/>
            <person name="Matsuzaki R."/>
            <person name="Takahashi F."/>
            <person name="Nishimura Y."/>
            <person name="Kawachi M."/>
            <person name="Noguchi H."/>
            <person name="Minakuchi Y."/>
            <person name="Umen J.G."/>
            <person name="Toyoda A."/>
            <person name="Nozaki H."/>
        </authorList>
    </citation>
    <scope>NUCLEOTIDE SEQUENCE</scope>
    <source>
        <strain evidence="3">NIES-3785</strain>
    </source>
</reference>
<comment type="caution">
    <text evidence="3">The sequence shown here is derived from an EMBL/GenBank/DDBJ whole genome shotgun (WGS) entry which is preliminary data.</text>
</comment>
<proteinExistence type="predicted"/>